<feature type="domain" description="BppU N-terminal" evidence="1">
    <location>
        <begin position="1"/>
        <end position="146"/>
    </location>
</feature>
<evidence type="ECO:0000313" key="3">
    <source>
        <dbReference type="Proteomes" id="UP000051922"/>
    </source>
</evidence>
<evidence type="ECO:0000259" key="1">
    <source>
        <dbReference type="Pfam" id="PF10651"/>
    </source>
</evidence>
<dbReference type="Gene3D" id="6.10.140.2190">
    <property type="match status" value="1"/>
</dbReference>
<comment type="caution">
    <text evidence="2">The sequence shown here is derived from an EMBL/GenBank/DDBJ whole genome shotgun (WGS) entry which is preliminary data.</text>
</comment>
<organism evidence="2 3">
    <name type="scientific">Lacticaseibacillus pantheris DSM 15945 = JCM 12539 = NBRC 106106</name>
    <dbReference type="NCBI Taxonomy" id="1423783"/>
    <lineage>
        <taxon>Bacteria</taxon>
        <taxon>Bacillati</taxon>
        <taxon>Bacillota</taxon>
        <taxon>Bacilli</taxon>
        <taxon>Lactobacillales</taxon>
        <taxon>Lactobacillaceae</taxon>
        <taxon>Lacticaseibacillus</taxon>
    </lineage>
</organism>
<proteinExistence type="predicted"/>
<dbReference type="Pfam" id="PF10651">
    <property type="entry name" value="BppU_N"/>
    <property type="match status" value="1"/>
</dbReference>
<dbReference type="STRING" id="1423783.FC50_GL001817"/>
<keyword evidence="3" id="KW-1185">Reference proteome</keyword>
<name>A0A0R1TVR6_9LACO</name>
<dbReference type="EMBL" id="AZFJ01000053">
    <property type="protein sequence ID" value="KRL85343.1"/>
    <property type="molecule type" value="Genomic_DNA"/>
</dbReference>
<protein>
    <recommendedName>
        <fullName evidence="1">BppU N-terminal domain-containing protein</fullName>
    </recommendedName>
</protein>
<reference evidence="2 3" key="1">
    <citation type="journal article" date="2015" name="Genome Announc.">
        <title>Expanding the biotechnology potential of lactobacilli through comparative genomics of 213 strains and associated genera.</title>
        <authorList>
            <person name="Sun Z."/>
            <person name="Harris H.M."/>
            <person name="McCann A."/>
            <person name="Guo C."/>
            <person name="Argimon S."/>
            <person name="Zhang W."/>
            <person name="Yang X."/>
            <person name="Jeffery I.B."/>
            <person name="Cooney J.C."/>
            <person name="Kagawa T.F."/>
            <person name="Liu W."/>
            <person name="Song Y."/>
            <person name="Salvetti E."/>
            <person name="Wrobel A."/>
            <person name="Rasinkangas P."/>
            <person name="Parkhill J."/>
            <person name="Rea M.C."/>
            <person name="O'Sullivan O."/>
            <person name="Ritari J."/>
            <person name="Douillard F.P."/>
            <person name="Paul Ross R."/>
            <person name="Yang R."/>
            <person name="Briner A.E."/>
            <person name="Felis G.E."/>
            <person name="de Vos W.M."/>
            <person name="Barrangou R."/>
            <person name="Klaenhammer T.R."/>
            <person name="Caufield P.W."/>
            <person name="Cui Y."/>
            <person name="Zhang H."/>
            <person name="O'Toole P.W."/>
        </authorList>
    </citation>
    <scope>NUCLEOTIDE SEQUENCE [LARGE SCALE GENOMIC DNA]</scope>
    <source>
        <strain evidence="2 3">DSM 15945</strain>
    </source>
</reference>
<dbReference type="InterPro" id="IPR018913">
    <property type="entry name" value="BppU_N"/>
</dbReference>
<sequence>MTLDLLRPNNTLYDLTPNFNGRVGDSQSYVKLWFKSDGLNYDLTGKTVEFDGVDPKGTPFKVNGTAAADQTGDGLSTGRVTFYFPAECFQAPGDWDDDSTFFAILDADGNRVSTVNVHLHVLDDKVSMGINAKPFVTDFEKLKAQILAECKTIEDGANDALKLIIDPNSQLMVTLNAVKTQVAAYQTAVQNNSFVNLTTDQTISGAKTFTAPINGALATRQATFTDFATVAANMNTYAGNWYVTETPIANSPIPGITWYVVEVVPGNSFTVGTIRVNQYVGSSYFVAVNNGVLGTWHRVATDADVATLTPWSNAGLTWVNGFSDQDNGRFAYSTLTINGHQLVMIAGQIKYTTALAAWTSVEVVKFPSSLQIDNAMMISGSLGITRNANSLVQYGLTGSALTVMPFKGDQSDGMPDVPKDANWLPGVGILAMIK</sequence>
<gene>
    <name evidence="2" type="ORF">FC50_GL001817</name>
</gene>
<evidence type="ECO:0000313" key="2">
    <source>
        <dbReference type="EMBL" id="KRL85343.1"/>
    </source>
</evidence>
<dbReference type="AlphaFoldDB" id="A0A0R1TVR6"/>
<accession>A0A0R1TVR6</accession>
<dbReference type="Gene3D" id="2.60.40.3350">
    <property type="match status" value="1"/>
</dbReference>
<dbReference type="PATRIC" id="fig|1423783.4.peg.1862"/>
<dbReference type="Proteomes" id="UP000051922">
    <property type="component" value="Unassembled WGS sequence"/>
</dbReference>